<dbReference type="GO" id="GO:0032299">
    <property type="term" value="C:ribonuclease H2 complex"/>
    <property type="evidence" value="ECO:0007669"/>
    <property type="project" value="TreeGrafter"/>
</dbReference>
<reference evidence="18 19" key="1">
    <citation type="submission" date="2018-12" db="EMBL/GenBank/DDBJ databases">
        <authorList>
            <person name="Lunina O.N."/>
            <person name="Grouzdev D.S."/>
            <person name="Gorlenko V.M."/>
            <person name="Savvichev A.S."/>
        </authorList>
    </citation>
    <scope>NUCLEOTIDE SEQUENCE [LARGE SCALE GENOMIC DNA]</scope>
    <source>
        <strain evidence="18 19">BrKhr-17</strain>
    </source>
</reference>
<dbReference type="Pfam" id="PF01351">
    <property type="entry name" value="RNase_HII"/>
    <property type="match status" value="1"/>
</dbReference>
<dbReference type="GO" id="GO:0005737">
    <property type="term" value="C:cytoplasm"/>
    <property type="evidence" value="ECO:0007669"/>
    <property type="project" value="UniProtKB-SubCell"/>
</dbReference>
<dbReference type="PANTHER" id="PTHR10954">
    <property type="entry name" value="RIBONUCLEASE H2 SUBUNIT A"/>
    <property type="match status" value="1"/>
</dbReference>
<feature type="binding site" evidence="13 14">
    <location>
        <position position="56"/>
    </location>
    <ligand>
        <name>a divalent metal cation</name>
        <dbReference type="ChEBI" id="CHEBI:60240"/>
    </ligand>
</feature>
<dbReference type="GO" id="GO:0006298">
    <property type="term" value="P:mismatch repair"/>
    <property type="evidence" value="ECO:0007669"/>
    <property type="project" value="TreeGrafter"/>
</dbReference>
<evidence type="ECO:0000256" key="1">
    <source>
        <dbReference type="ARBA" id="ARBA00000077"/>
    </source>
</evidence>
<evidence type="ECO:0000313" key="19">
    <source>
        <dbReference type="Proteomes" id="UP000279908"/>
    </source>
</evidence>
<accession>A0A3S0LPT9</accession>
<comment type="cofactor">
    <cofactor evidence="13 14">
        <name>Mn(2+)</name>
        <dbReference type="ChEBI" id="CHEBI:29035"/>
    </cofactor>
    <cofactor evidence="13 14">
        <name>Mg(2+)</name>
        <dbReference type="ChEBI" id="CHEBI:18420"/>
    </cofactor>
    <text evidence="13 14">Manganese or magnesium. Binds 1 divalent metal ion per monomer in the absence of substrate. May bind a second metal ion after substrate binding.</text>
</comment>
<evidence type="ECO:0000313" key="17">
    <source>
        <dbReference type="EMBL" id="MWV54458.1"/>
    </source>
</evidence>
<feature type="binding site" evidence="13 14">
    <location>
        <position position="55"/>
    </location>
    <ligand>
        <name>a divalent metal cation</name>
        <dbReference type="ChEBI" id="CHEBI:60240"/>
    </ligand>
</feature>
<proteinExistence type="inferred from homology"/>
<dbReference type="Gene3D" id="3.30.420.10">
    <property type="entry name" value="Ribonuclease H-like superfamily/Ribonuclease H"/>
    <property type="match status" value="1"/>
</dbReference>
<keyword evidence="20" id="KW-1185">Reference proteome</keyword>
<evidence type="ECO:0000256" key="12">
    <source>
        <dbReference type="ARBA" id="ARBA00023211"/>
    </source>
</evidence>
<dbReference type="InterPro" id="IPR022898">
    <property type="entry name" value="RNase_HII"/>
</dbReference>
<evidence type="ECO:0000256" key="4">
    <source>
        <dbReference type="ARBA" id="ARBA00008378"/>
    </source>
</evidence>
<evidence type="ECO:0000256" key="14">
    <source>
        <dbReference type="PROSITE-ProRule" id="PRU01319"/>
    </source>
</evidence>
<dbReference type="EMBL" id="WUBZ01000013">
    <property type="protein sequence ID" value="MWV54458.1"/>
    <property type="molecule type" value="Genomic_DNA"/>
</dbReference>
<comment type="similarity">
    <text evidence="4">Belongs to the RNase HII family. RnhC subfamily.</text>
</comment>
<dbReference type="GO" id="GO:0030145">
    <property type="term" value="F:manganese ion binding"/>
    <property type="evidence" value="ECO:0007669"/>
    <property type="project" value="UniProtKB-UniRule"/>
</dbReference>
<dbReference type="PANTHER" id="PTHR10954:SF23">
    <property type="entry name" value="RIBONUCLEASE"/>
    <property type="match status" value="1"/>
</dbReference>
<comment type="subcellular location">
    <subcellularLocation>
        <location evidence="3 13">Cytoplasm</location>
    </subcellularLocation>
</comment>
<dbReference type="InterPro" id="IPR001352">
    <property type="entry name" value="RNase_HII/HIII"/>
</dbReference>
<keyword evidence="10 13" id="KW-0255">Endonuclease</keyword>
<evidence type="ECO:0000256" key="15">
    <source>
        <dbReference type="RuleBase" id="RU003515"/>
    </source>
</evidence>
<dbReference type="GO" id="GO:0003723">
    <property type="term" value="F:RNA binding"/>
    <property type="evidence" value="ECO:0007669"/>
    <property type="project" value="UniProtKB-UniRule"/>
</dbReference>
<dbReference type="CDD" id="cd07182">
    <property type="entry name" value="RNase_HII_bacteria_HII_like"/>
    <property type="match status" value="1"/>
</dbReference>
<dbReference type="InterPro" id="IPR012337">
    <property type="entry name" value="RNaseH-like_sf"/>
</dbReference>
<dbReference type="InterPro" id="IPR036397">
    <property type="entry name" value="RNaseH_sf"/>
</dbReference>
<dbReference type="PROSITE" id="PS51975">
    <property type="entry name" value="RNASE_H_2"/>
    <property type="match status" value="1"/>
</dbReference>
<evidence type="ECO:0000313" key="20">
    <source>
        <dbReference type="Proteomes" id="UP000489351"/>
    </source>
</evidence>
<dbReference type="NCBIfam" id="NF000594">
    <property type="entry name" value="PRK00015.1-1"/>
    <property type="match status" value="1"/>
</dbReference>
<dbReference type="Proteomes" id="UP000279908">
    <property type="component" value="Unassembled WGS sequence"/>
</dbReference>
<keyword evidence="7 13" id="KW-0963">Cytoplasm</keyword>
<evidence type="ECO:0000256" key="7">
    <source>
        <dbReference type="ARBA" id="ARBA00022490"/>
    </source>
</evidence>
<comment type="catalytic activity">
    <reaction evidence="1 13 14 15">
        <text>Endonucleolytic cleavage to 5'-phosphomonoester.</text>
        <dbReference type="EC" id="3.1.26.4"/>
    </reaction>
</comment>
<evidence type="ECO:0000256" key="2">
    <source>
        <dbReference type="ARBA" id="ARBA00004065"/>
    </source>
</evidence>
<evidence type="ECO:0000256" key="5">
    <source>
        <dbReference type="ARBA" id="ARBA00012180"/>
    </source>
</evidence>
<sequence length="240" mass="26374">MQANYQDKKLKGSCTTLVQPPRCPGKNEPTITGTRMLTDYEEQLWNSMERICGIDEAGRGPLAGPVVAAAVVFPRWFRPGKGILGRMNDSKKLSPSLRREMAPAIQDAALAWSVSVVDAQTIDRINILSATMLAMNRAVGGLGLTPDMLLVDGNRFSPETPVAYRTLVGGDAYIYSIAAASVLAKTARDAIMSSYDREYPEYGFARHAGYPTAMHISAIRQHGRCPIHRFSFKVRRLNEA</sequence>
<feature type="binding site" evidence="13 14">
    <location>
        <position position="152"/>
    </location>
    <ligand>
        <name>a divalent metal cation</name>
        <dbReference type="ChEBI" id="CHEBI:60240"/>
    </ligand>
</feature>
<comment type="function">
    <text evidence="2 13 15">Endonuclease that specifically degrades the RNA of RNA-DNA hybrids.</text>
</comment>
<evidence type="ECO:0000256" key="10">
    <source>
        <dbReference type="ARBA" id="ARBA00022759"/>
    </source>
</evidence>
<keyword evidence="11 13" id="KW-0378">Hydrolase</keyword>
<dbReference type="HAMAP" id="MF_00052_B">
    <property type="entry name" value="RNase_HII_B"/>
    <property type="match status" value="1"/>
</dbReference>
<evidence type="ECO:0000256" key="8">
    <source>
        <dbReference type="ARBA" id="ARBA00022722"/>
    </source>
</evidence>
<keyword evidence="12 13" id="KW-0464">Manganese</keyword>
<dbReference type="NCBIfam" id="NF000595">
    <property type="entry name" value="PRK00015.1-3"/>
    <property type="match status" value="1"/>
</dbReference>
<organism evidence="18 19">
    <name type="scientific">Chlorobium phaeovibrioides</name>
    <dbReference type="NCBI Taxonomy" id="1094"/>
    <lineage>
        <taxon>Bacteria</taxon>
        <taxon>Pseudomonadati</taxon>
        <taxon>Chlorobiota</taxon>
        <taxon>Chlorobiia</taxon>
        <taxon>Chlorobiales</taxon>
        <taxon>Chlorobiaceae</taxon>
        <taxon>Chlorobium/Pelodictyon group</taxon>
        <taxon>Chlorobium</taxon>
    </lineage>
</organism>
<dbReference type="SUPFAM" id="SSF53098">
    <property type="entry name" value="Ribonuclease H-like"/>
    <property type="match status" value="1"/>
</dbReference>
<keyword evidence="9 13" id="KW-0479">Metal-binding</keyword>
<comment type="caution">
    <text evidence="18">The sequence shown here is derived from an EMBL/GenBank/DDBJ whole genome shotgun (WGS) entry which is preliminary data.</text>
</comment>
<evidence type="ECO:0000256" key="9">
    <source>
        <dbReference type="ARBA" id="ARBA00022723"/>
    </source>
</evidence>
<keyword evidence="8 13" id="KW-0540">Nuclease</keyword>
<dbReference type="EC" id="3.1.26.4" evidence="5 13"/>
<reference evidence="17 20" key="2">
    <citation type="submission" date="2019-11" db="EMBL/GenBank/DDBJ databases">
        <title>Green- and brown-colored morphotypes of Chlorobia in the stratified aquatic ecosystems of Kandalaksha Gulf (White Sea): A model for study of the accessory genome evolution.</title>
        <authorList>
            <person name="Grouzdev D.S."/>
        </authorList>
    </citation>
    <scope>NUCLEOTIDE SEQUENCE [LARGE SCALE GENOMIC DNA]</scope>
    <source>
        <strain evidence="17 20">ZM</strain>
    </source>
</reference>
<evidence type="ECO:0000256" key="11">
    <source>
        <dbReference type="ARBA" id="ARBA00022801"/>
    </source>
</evidence>
<evidence type="ECO:0000256" key="13">
    <source>
        <dbReference type="HAMAP-Rule" id="MF_00052"/>
    </source>
</evidence>
<dbReference type="GO" id="GO:0043137">
    <property type="term" value="P:DNA replication, removal of RNA primer"/>
    <property type="evidence" value="ECO:0007669"/>
    <property type="project" value="TreeGrafter"/>
</dbReference>
<gene>
    <name evidence="13" type="primary">rnhB</name>
    <name evidence="18" type="ORF">EKD02_05405</name>
    <name evidence="17" type="ORF">GJ685_05195</name>
</gene>
<dbReference type="AlphaFoldDB" id="A0A3S0LPT9"/>
<evidence type="ECO:0000256" key="3">
    <source>
        <dbReference type="ARBA" id="ARBA00004496"/>
    </source>
</evidence>
<dbReference type="GO" id="GO:0004523">
    <property type="term" value="F:RNA-DNA hybrid ribonuclease activity"/>
    <property type="evidence" value="ECO:0007669"/>
    <property type="project" value="UniProtKB-UniRule"/>
</dbReference>
<dbReference type="Proteomes" id="UP000489351">
    <property type="component" value="Unassembled WGS sequence"/>
</dbReference>
<protein>
    <recommendedName>
        <fullName evidence="6 13">Ribonuclease HII</fullName>
        <shortName evidence="13">RNase HII</shortName>
        <ecNumber evidence="5 13">3.1.26.4</ecNumber>
    </recommendedName>
</protein>
<dbReference type="EMBL" id="RXYK01000006">
    <property type="protein sequence ID" value="RTY38136.1"/>
    <property type="molecule type" value="Genomic_DNA"/>
</dbReference>
<dbReference type="InterPro" id="IPR024567">
    <property type="entry name" value="RNase_HII/HIII_dom"/>
</dbReference>
<feature type="domain" description="RNase H type-2" evidence="16">
    <location>
        <begin position="49"/>
        <end position="240"/>
    </location>
</feature>
<name>A0A3S0LPT9_CHLPH</name>
<evidence type="ECO:0000256" key="6">
    <source>
        <dbReference type="ARBA" id="ARBA00019179"/>
    </source>
</evidence>
<evidence type="ECO:0000259" key="16">
    <source>
        <dbReference type="PROSITE" id="PS51975"/>
    </source>
</evidence>
<evidence type="ECO:0000313" key="18">
    <source>
        <dbReference type="EMBL" id="RTY38136.1"/>
    </source>
</evidence>